<dbReference type="PANTHER" id="PTHR43820">
    <property type="entry name" value="HIGH-AFFINITY BRANCHED-CHAIN AMINO ACID TRANSPORT ATP-BINDING PROTEIN LIVF"/>
    <property type="match status" value="1"/>
</dbReference>
<dbReference type="AlphaFoldDB" id="G7UTY7"/>
<dbReference type="Gene3D" id="1.20.120.520">
    <property type="entry name" value="nmb1532 protein domain like"/>
    <property type="match status" value="1"/>
</dbReference>
<dbReference type="Proteomes" id="UP000005870">
    <property type="component" value="Chromosome"/>
</dbReference>
<evidence type="ECO:0000256" key="5">
    <source>
        <dbReference type="ARBA" id="ARBA00022970"/>
    </source>
</evidence>
<sequence>MMIKALEKIQAEHRGMWQILNVLEESARAARESGVLQRGLVELELDYLESYIDQVHHPKEDRYLFTALLARTDDARTLIADLQQQHQQEAQRLGRLRAALSDGNLDLGTYAKLADDYIGFQRAHMRQEEDQLFRLAREHLTGSDWQAIDDAFANNKDPLFGEQAHEKYALLRSHITAQAQPPLGLGGTSVTRIKADAQPLLELRGVSAHYGRIAALRNVSIQVGKGQLVALVGSNGAGKTTLLRTISGLQAPSGGEMIFEGRDLCRIKPAQRVADGIAHVPEGRQVFAPLSVEDNLVLGAYSRTEKGSAVRREIDHIYDIFPVLRDKRKVPAGTLSGGQQQMLAIGRAMMAKPRLMLLDEPSMGLSPLLVSEVFEVIKRLQHEGITILIVEQNAAAVLALADIGYVLESGEITHSGEGWALRDNEEVKRAYLGI</sequence>
<keyword evidence="2" id="KW-0813">Transport</keyword>
<dbReference type="GO" id="GO:0015807">
    <property type="term" value="P:L-amino acid transport"/>
    <property type="evidence" value="ECO:0007669"/>
    <property type="project" value="TreeGrafter"/>
</dbReference>
<organism evidence="7 8">
    <name type="scientific">Pseudoxanthomonas spadix (strain BD-a59)</name>
    <dbReference type="NCBI Taxonomy" id="1045855"/>
    <lineage>
        <taxon>Bacteria</taxon>
        <taxon>Pseudomonadati</taxon>
        <taxon>Pseudomonadota</taxon>
        <taxon>Gammaproteobacteria</taxon>
        <taxon>Lysobacterales</taxon>
        <taxon>Lysobacteraceae</taxon>
        <taxon>Pseudoxanthomonas</taxon>
    </lineage>
</organism>
<dbReference type="InterPro" id="IPR012312">
    <property type="entry name" value="Hemerythrin-like"/>
</dbReference>
<keyword evidence="3" id="KW-0547">Nucleotide-binding</keyword>
<evidence type="ECO:0000256" key="3">
    <source>
        <dbReference type="ARBA" id="ARBA00022741"/>
    </source>
</evidence>
<protein>
    <submittedName>
        <fullName evidence="7">ABC transporter</fullName>
    </submittedName>
</protein>
<dbReference type="HOGENOM" id="CLU_048257_1_0_6"/>
<dbReference type="InterPro" id="IPR003439">
    <property type="entry name" value="ABC_transporter-like_ATP-bd"/>
</dbReference>
<name>G7UTY7_PSEUP</name>
<dbReference type="SUPFAM" id="SSF52540">
    <property type="entry name" value="P-loop containing nucleoside triphosphate hydrolases"/>
    <property type="match status" value="1"/>
</dbReference>
<dbReference type="Pfam" id="PF01814">
    <property type="entry name" value="Hemerythrin"/>
    <property type="match status" value="1"/>
</dbReference>
<keyword evidence="5" id="KW-0029">Amino-acid transport</keyword>
<dbReference type="KEGG" id="psd:DSC_13885"/>
<dbReference type="GO" id="GO:0005524">
    <property type="term" value="F:ATP binding"/>
    <property type="evidence" value="ECO:0007669"/>
    <property type="project" value="UniProtKB-KW"/>
</dbReference>
<dbReference type="PANTHER" id="PTHR43820:SF4">
    <property type="entry name" value="HIGH-AFFINITY BRANCHED-CHAIN AMINO ACID TRANSPORT ATP-BINDING PROTEIN LIVF"/>
    <property type="match status" value="1"/>
</dbReference>
<evidence type="ECO:0000256" key="1">
    <source>
        <dbReference type="ARBA" id="ARBA00005417"/>
    </source>
</evidence>
<dbReference type="CDD" id="cd03224">
    <property type="entry name" value="ABC_TM1139_LivF_branched"/>
    <property type="match status" value="1"/>
</dbReference>
<keyword evidence="4" id="KW-0067">ATP-binding</keyword>
<accession>G7UTY7</accession>
<comment type="similarity">
    <text evidence="1">Belongs to the ABC transporter superfamily.</text>
</comment>
<dbReference type="InterPro" id="IPR052156">
    <property type="entry name" value="BCAA_Transport_ATP-bd_LivF"/>
</dbReference>
<dbReference type="InterPro" id="IPR003593">
    <property type="entry name" value="AAA+_ATPase"/>
</dbReference>
<dbReference type="STRING" id="1045855.DSC_13885"/>
<dbReference type="CDD" id="cd12108">
    <property type="entry name" value="Hr-like"/>
    <property type="match status" value="1"/>
</dbReference>
<dbReference type="eggNOG" id="COG0410">
    <property type="taxonomic scope" value="Bacteria"/>
</dbReference>
<dbReference type="Pfam" id="PF00005">
    <property type="entry name" value="ABC_tran"/>
    <property type="match status" value="1"/>
</dbReference>
<evidence type="ECO:0000256" key="2">
    <source>
        <dbReference type="ARBA" id="ARBA00022448"/>
    </source>
</evidence>
<dbReference type="Gene3D" id="3.40.50.300">
    <property type="entry name" value="P-loop containing nucleotide triphosphate hydrolases"/>
    <property type="match status" value="1"/>
</dbReference>
<evidence type="ECO:0000313" key="7">
    <source>
        <dbReference type="EMBL" id="AER57421.1"/>
    </source>
</evidence>
<reference evidence="7 8" key="1">
    <citation type="journal article" date="2012" name="J. Bacteriol.">
        <title>Complete Genome Sequence of the BTEX-Degrading Bacterium Pseudoxanthomonas spadix BD-a59.</title>
        <authorList>
            <person name="Lee S.H."/>
            <person name="Jin H.M."/>
            <person name="Lee H.J."/>
            <person name="Kim J.M."/>
            <person name="Jeon C.O."/>
        </authorList>
    </citation>
    <scope>NUCLEOTIDE SEQUENCE [LARGE SCALE GENOMIC DNA]</scope>
    <source>
        <strain evidence="7 8">BD-a59</strain>
    </source>
</reference>
<dbReference type="InterPro" id="IPR027417">
    <property type="entry name" value="P-loop_NTPase"/>
</dbReference>
<proteinExistence type="inferred from homology"/>
<dbReference type="GO" id="GO:0016887">
    <property type="term" value="F:ATP hydrolysis activity"/>
    <property type="evidence" value="ECO:0007669"/>
    <property type="project" value="InterPro"/>
</dbReference>
<gene>
    <name evidence="7" type="ordered locus">DSC_13885</name>
</gene>
<dbReference type="GO" id="GO:0015658">
    <property type="term" value="F:branched-chain amino acid transmembrane transporter activity"/>
    <property type="evidence" value="ECO:0007669"/>
    <property type="project" value="TreeGrafter"/>
</dbReference>
<evidence type="ECO:0000313" key="8">
    <source>
        <dbReference type="Proteomes" id="UP000005870"/>
    </source>
</evidence>
<dbReference type="SMART" id="SM00382">
    <property type="entry name" value="AAA"/>
    <property type="match status" value="1"/>
</dbReference>
<dbReference type="PROSITE" id="PS50893">
    <property type="entry name" value="ABC_TRANSPORTER_2"/>
    <property type="match status" value="1"/>
</dbReference>
<dbReference type="PROSITE" id="PS00211">
    <property type="entry name" value="ABC_TRANSPORTER_1"/>
    <property type="match status" value="1"/>
</dbReference>
<keyword evidence="8" id="KW-1185">Reference proteome</keyword>
<dbReference type="InterPro" id="IPR017871">
    <property type="entry name" value="ABC_transporter-like_CS"/>
</dbReference>
<feature type="domain" description="ABC transporter" evidence="6">
    <location>
        <begin position="201"/>
        <end position="434"/>
    </location>
</feature>
<dbReference type="eggNOG" id="COG3945">
    <property type="taxonomic scope" value="Bacteria"/>
</dbReference>
<evidence type="ECO:0000259" key="6">
    <source>
        <dbReference type="PROSITE" id="PS50893"/>
    </source>
</evidence>
<evidence type="ECO:0000256" key="4">
    <source>
        <dbReference type="ARBA" id="ARBA00022840"/>
    </source>
</evidence>
<dbReference type="EMBL" id="CP003093">
    <property type="protein sequence ID" value="AER57421.1"/>
    <property type="molecule type" value="Genomic_DNA"/>
</dbReference>